<evidence type="ECO:0000313" key="2">
    <source>
        <dbReference type="EMBL" id="GGF88963.1"/>
    </source>
</evidence>
<keyword evidence="3" id="KW-1185">Reference proteome</keyword>
<dbReference type="AlphaFoldDB" id="A0A917CK37"/>
<feature type="compositionally biased region" description="Basic and acidic residues" evidence="1">
    <location>
        <begin position="28"/>
        <end position="40"/>
    </location>
</feature>
<reference evidence="2" key="2">
    <citation type="submission" date="2020-09" db="EMBL/GenBank/DDBJ databases">
        <authorList>
            <person name="Sun Q."/>
            <person name="Sedlacek I."/>
        </authorList>
    </citation>
    <scope>NUCLEOTIDE SEQUENCE</scope>
    <source>
        <strain evidence="2">CCM 7897</strain>
    </source>
</reference>
<name>A0A917CK37_9HYPH</name>
<evidence type="ECO:0000256" key="1">
    <source>
        <dbReference type="SAM" id="MobiDB-lite"/>
    </source>
</evidence>
<accession>A0A917CK37</accession>
<sequence>MLPPYLMVALGALGAAALTKFIATENRRVNDILDKQRPEDGTEPAPTPLERDPATGAYRPRAQASGTADETARPKD</sequence>
<dbReference type="RefSeq" id="WP_244644712.1">
    <property type="nucleotide sequence ID" value="NZ_BMCT01000014.1"/>
</dbReference>
<dbReference type="Proteomes" id="UP000606044">
    <property type="component" value="Unassembled WGS sequence"/>
</dbReference>
<organism evidence="2 3">
    <name type="scientific">Azorhizobium oxalatiphilum</name>
    <dbReference type="NCBI Taxonomy" id="980631"/>
    <lineage>
        <taxon>Bacteria</taxon>
        <taxon>Pseudomonadati</taxon>
        <taxon>Pseudomonadota</taxon>
        <taxon>Alphaproteobacteria</taxon>
        <taxon>Hyphomicrobiales</taxon>
        <taxon>Xanthobacteraceae</taxon>
        <taxon>Azorhizobium</taxon>
    </lineage>
</organism>
<feature type="region of interest" description="Disordered" evidence="1">
    <location>
        <begin position="28"/>
        <end position="76"/>
    </location>
</feature>
<dbReference type="EMBL" id="BMCT01000014">
    <property type="protein sequence ID" value="GGF88963.1"/>
    <property type="molecule type" value="Genomic_DNA"/>
</dbReference>
<proteinExistence type="predicted"/>
<evidence type="ECO:0000313" key="3">
    <source>
        <dbReference type="Proteomes" id="UP000606044"/>
    </source>
</evidence>
<reference evidence="2" key="1">
    <citation type="journal article" date="2014" name="Int. J. Syst. Evol. Microbiol.">
        <title>Complete genome sequence of Corynebacterium casei LMG S-19264T (=DSM 44701T), isolated from a smear-ripened cheese.</title>
        <authorList>
            <consortium name="US DOE Joint Genome Institute (JGI-PGF)"/>
            <person name="Walter F."/>
            <person name="Albersmeier A."/>
            <person name="Kalinowski J."/>
            <person name="Ruckert C."/>
        </authorList>
    </citation>
    <scope>NUCLEOTIDE SEQUENCE</scope>
    <source>
        <strain evidence="2">CCM 7897</strain>
    </source>
</reference>
<gene>
    <name evidence="2" type="ORF">GCM10007301_56090</name>
</gene>
<comment type="caution">
    <text evidence="2">The sequence shown here is derived from an EMBL/GenBank/DDBJ whole genome shotgun (WGS) entry which is preliminary data.</text>
</comment>
<protein>
    <submittedName>
        <fullName evidence="2">Uncharacterized protein</fullName>
    </submittedName>
</protein>